<accession>A0AC58HDA4</accession>
<protein>
    <submittedName>
        <fullName evidence="2">Galectin-9</fullName>
    </submittedName>
</protein>
<gene>
    <name evidence="2" type="primary">lgals9l6</name>
</gene>
<dbReference type="RefSeq" id="XP_073779981.1">
    <property type="nucleotide sequence ID" value="XM_073923880.1"/>
</dbReference>
<dbReference type="Proteomes" id="UP000000437">
    <property type="component" value="Chromosome 15"/>
</dbReference>
<proteinExistence type="predicted"/>
<sequence>MSLYTFKVILPNQKCINNLILCVSSTKSIPFSGPLLGGLQEGKTLIIIGHVLPTANEFGVNLQHATECGTDIALHFKPCFNDGPAYIVFNTFEKGSWGLEEKSACPLIKGQTFTLEFHVTKEAYKVSVNGKHLADYKHRIPFTLVDTISVHKTVELDFIAYQKPATVPYTTLISDGLKSGKDIVIHGVPNADSKRMEFNLRHRFGIAFHYQCRFDQNAVVCNTWENGKWGAEEKHGPVPFIRGQFFQVKISCHSDHYDVFVNGKQTHIYKHRFTELEDIDVFEVRGNVEVIFVHVK</sequence>
<name>A0AC58HDA4_DANRE</name>
<evidence type="ECO:0000313" key="1">
    <source>
        <dbReference type="Proteomes" id="UP000000437"/>
    </source>
</evidence>
<evidence type="ECO:0000313" key="2">
    <source>
        <dbReference type="RefSeq" id="XP_073779981.1"/>
    </source>
</evidence>
<organism evidence="1 2">
    <name type="scientific">Danio rerio</name>
    <name type="common">Zebrafish</name>
    <name type="synonym">Brachydanio rerio</name>
    <dbReference type="NCBI Taxonomy" id="7955"/>
    <lineage>
        <taxon>Eukaryota</taxon>
        <taxon>Metazoa</taxon>
        <taxon>Chordata</taxon>
        <taxon>Craniata</taxon>
        <taxon>Vertebrata</taxon>
        <taxon>Euteleostomi</taxon>
        <taxon>Actinopterygii</taxon>
        <taxon>Neopterygii</taxon>
        <taxon>Teleostei</taxon>
        <taxon>Ostariophysi</taxon>
        <taxon>Cypriniformes</taxon>
        <taxon>Danionidae</taxon>
        <taxon>Danioninae</taxon>
        <taxon>Danio</taxon>
    </lineage>
</organism>
<reference evidence="2" key="1">
    <citation type="submission" date="2025-08" db="UniProtKB">
        <authorList>
            <consortium name="RefSeq"/>
        </authorList>
    </citation>
    <scope>IDENTIFICATION</scope>
    <source>
        <strain evidence="2">Tuebingen</strain>
        <tissue evidence="2">Fibroblasts and whole tissue</tissue>
    </source>
</reference>
<keyword evidence="1" id="KW-1185">Reference proteome</keyword>